<keyword evidence="4" id="KW-1185">Reference proteome</keyword>
<evidence type="ECO:0000256" key="2">
    <source>
        <dbReference type="SAM" id="SignalP"/>
    </source>
</evidence>
<evidence type="ECO:0000256" key="1">
    <source>
        <dbReference type="ARBA" id="ARBA00022729"/>
    </source>
</evidence>
<organism evidence="3 4">
    <name type="scientific">Edwardsiella anguillarum</name>
    <dbReference type="NCBI Taxonomy" id="1821960"/>
    <lineage>
        <taxon>Bacteria</taxon>
        <taxon>Pseudomonadati</taxon>
        <taxon>Pseudomonadota</taxon>
        <taxon>Gammaproteobacteria</taxon>
        <taxon>Enterobacterales</taxon>
        <taxon>Hafniaceae</taxon>
        <taxon>Edwardsiella</taxon>
    </lineage>
</organism>
<evidence type="ECO:0000313" key="4">
    <source>
        <dbReference type="Proteomes" id="UP001238370"/>
    </source>
</evidence>
<feature type="signal peptide" evidence="2">
    <location>
        <begin position="1"/>
        <end position="23"/>
    </location>
</feature>
<dbReference type="RefSeq" id="WP_045425658.1">
    <property type="nucleotide sequence ID" value="NZ_AP028982.1"/>
</dbReference>
<dbReference type="CDD" id="cd18776">
    <property type="entry name" value="AfaD-like"/>
    <property type="match status" value="1"/>
</dbReference>
<dbReference type="EMBL" id="CP094302">
    <property type="protein sequence ID" value="WHP83245.1"/>
    <property type="molecule type" value="Genomic_DNA"/>
</dbReference>
<dbReference type="Proteomes" id="UP001238370">
    <property type="component" value="Chromosome"/>
</dbReference>
<evidence type="ECO:0000313" key="3">
    <source>
        <dbReference type="EMBL" id="WHP83245.1"/>
    </source>
</evidence>
<feature type="chain" id="PRO_5047038086" evidence="2">
    <location>
        <begin position="24"/>
        <end position="145"/>
    </location>
</feature>
<dbReference type="Gene3D" id="2.60.40.1570">
    <property type="entry name" value="Dr adhesin"/>
    <property type="match status" value="1"/>
</dbReference>
<sequence>MTQRVIKGVLAVCAILGSIPAQANDSVDITLNSVSNLSSQVRDGQMISRGRITGQQIRQGYQVWLDAERNGDAPNRYVLTGKNSRQHKLYVIIGQEGWVPDTKDGLGIIKYTRKGQEQFDIVANGNQSVPIDTYVITIQGRYLNR</sequence>
<accession>A0ABY8SCJ9</accession>
<protein>
    <submittedName>
        <fullName evidence="3">Invasin</fullName>
    </submittedName>
</protein>
<dbReference type="SUPFAM" id="SSF49401">
    <property type="entry name" value="Bacterial adhesins"/>
    <property type="match status" value="1"/>
</dbReference>
<dbReference type="InterPro" id="IPR037028">
    <property type="entry name" value="Dr_adhesin_sf"/>
</dbReference>
<dbReference type="Pfam" id="PF05775">
    <property type="entry name" value="AfaD"/>
    <property type="match status" value="1"/>
</dbReference>
<gene>
    <name evidence="3" type="ORF">MQ095_15925</name>
</gene>
<keyword evidence="1 2" id="KW-0732">Signal</keyword>
<dbReference type="GeneID" id="33941607"/>
<reference evidence="3 4" key="1">
    <citation type="submission" date="2022-03" db="EMBL/GenBank/DDBJ databases">
        <title>Survey of Intraspecific Variation of Edwardsiella anguillarum Isolates from Non-Anguillid Fish Host Originating from Varied Geographic Locations.</title>
        <authorList>
            <person name="Armwood A.R."/>
            <person name="Woodyard E."/>
            <person name="Waldbieser G.C."/>
            <person name="Camus A.C."/>
            <person name="Divya D."/>
            <person name="Tekedar H."/>
            <person name="Soto E."/>
            <person name="Stein C."/>
            <person name="Ucko M."/>
            <person name="Ware C."/>
            <person name="Griffin M.J."/>
        </authorList>
    </citation>
    <scope>NUCLEOTIDE SEQUENCE [LARGE SCALE GENOMIC DNA]</scope>
    <source>
        <strain evidence="3 4">R18-35-2</strain>
    </source>
</reference>
<proteinExistence type="predicted"/>
<name>A0ABY8SCJ9_9GAMM</name>
<dbReference type="InterPro" id="IPR008966">
    <property type="entry name" value="Adhesion_dom_sf"/>
</dbReference>
<dbReference type="InterPro" id="IPR008394">
    <property type="entry name" value="AfaD"/>
</dbReference>